<dbReference type="HOGENOM" id="CLU_058960_0_0_11"/>
<dbReference type="AlphaFoldDB" id="Z9JY03"/>
<reference evidence="2 3" key="1">
    <citation type="submission" date="2014-02" db="EMBL/GenBank/DDBJ databases">
        <title>Genome sequence of Brachybacterium phenoliresistens strain W13A50.</title>
        <authorList>
            <person name="Wang X."/>
        </authorList>
    </citation>
    <scope>NUCLEOTIDE SEQUENCE [LARGE SCALE GENOMIC DNA]</scope>
    <source>
        <strain evidence="2 3">W13A50</strain>
    </source>
</reference>
<feature type="region of interest" description="Disordered" evidence="1">
    <location>
        <begin position="328"/>
        <end position="393"/>
    </location>
</feature>
<dbReference type="STRING" id="396014.BF93_06460"/>
<dbReference type="EMBL" id="JDYK01000002">
    <property type="protein sequence ID" value="EWS82667.1"/>
    <property type="molecule type" value="Genomic_DNA"/>
</dbReference>
<dbReference type="eggNOG" id="COG1074">
    <property type="taxonomic scope" value="Bacteria"/>
</dbReference>
<sequence length="393" mass="41724">MTSPRLSIDTPRGRMYALEPGGAPLYPSITTVAGMRAKDHLQGWYATMASKRALEMFDYLRRNPDRASEEIRRVTSSKWGTQKKIAAAAEDYTRRASDFGTYVHALCEDWERSGSRPSRQDMSDKAAQLRADAGALAQERSLEDLLARADQRLDGFGSFLEDFQPEFVEVEQTVVNHEVGYAGTTDAIVKIGNSLLSADIKTSKKVRGDYALQGVAVVNAEQLLDDDGTVRPMPDLVGACVIHLPEAGGYSVVPLRTGDAEFAVFRALKQAWLFEAEECISAPSTTPQQLLLSLLRAKGGLDALGSLAAPSGRSASPDRTAAPLEEVAPLGDQPASGPAPLSPQEIPAGAAQPAAAPDGAAPAAEGAATAPGPDLSRAADPAPRDTSALQPRF</sequence>
<evidence type="ECO:0000313" key="2">
    <source>
        <dbReference type="EMBL" id="EWS82667.1"/>
    </source>
</evidence>
<comment type="caution">
    <text evidence="2">The sequence shown here is derived from an EMBL/GenBank/DDBJ whole genome shotgun (WGS) entry which is preliminary data.</text>
</comment>
<dbReference type="PATRIC" id="fig|396014.3.peg.285"/>
<dbReference type="Proteomes" id="UP000023067">
    <property type="component" value="Unassembled WGS sequence"/>
</dbReference>
<accession>Z9JY03</accession>
<proteinExistence type="predicted"/>
<keyword evidence="3" id="KW-1185">Reference proteome</keyword>
<feature type="compositionally biased region" description="Low complexity" evidence="1">
    <location>
        <begin position="347"/>
        <end position="373"/>
    </location>
</feature>
<gene>
    <name evidence="2" type="ORF">BF93_06460</name>
</gene>
<evidence type="ECO:0000256" key="1">
    <source>
        <dbReference type="SAM" id="MobiDB-lite"/>
    </source>
</evidence>
<evidence type="ECO:0000313" key="3">
    <source>
        <dbReference type="Proteomes" id="UP000023067"/>
    </source>
</evidence>
<dbReference type="RefSeq" id="WP_232226144.1">
    <property type="nucleotide sequence ID" value="NZ_BAAAOW010000001.1"/>
</dbReference>
<protein>
    <submittedName>
        <fullName evidence="2">Uncharacterized protein</fullName>
    </submittedName>
</protein>
<name>Z9JY03_9MICO</name>
<organism evidence="2 3">
    <name type="scientific">Brachybacterium phenoliresistens</name>
    <dbReference type="NCBI Taxonomy" id="396014"/>
    <lineage>
        <taxon>Bacteria</taxon>
        <taxon>Bacillati</taxon>
        <taxon>Actinomycetota</taxon>
        <taxon>Actinomycetes</taxon>
        <taxon>Micrococcales</taxon>
        <taxon>Dermabacteraceae</taxon>
        <taxon>Brachybacterium</taxon>
    </lineage>
</organism>